<dbReference type="PRINTS" id="PR00368">
    <property type="entry name" value="FADPNR"/>
</dbReference>
<dbReference type="GO" id="GO:0009055">
    <property type="term" value="F:electron transfer activity"/>
    <property type="evidence" value="ECO:0007669"/>
    <property type="project" value="TreeGrafter"/>
</dbReference>
<dbReference type="InterPro" id="IPR027477">
    <property type="entry name" value="Succ_DH/fumarate_Rdtase_cat_sf"/>
</dbReference>
<dbReference type="InterPro" id="IPR036188">
    <property type="entry name" value="FAD/NAD-bd_sf"/>
</dbReference>
<dbReference type="Pfam" id="PF00890">
    <property type="entry name" value="FAD_binding_2"/>
    <property type="match status" value="1"/>
</dbReference>
<reference evidence="4 5" key="1">
    <citation type="submission" date="2017-10" db="EMBL/GenBank/DDBJ databases">
        <title>Draft genome sequences of strains TRE 1, TRE 9, TRE H and TRI 7, isolated from tamarins, belonging to four potential novel Bifidobacterium species.</title>
        <authorList>
            <person name="Mattarelli P."/>
            <person name="Modesto M."/>
            <person name="Puglisi E."/>
            <person name="Morelli L."/>
            <person name="Spezio C."/>
            <person name="Bonetti A."/>
            <person name="Sandri C."/>
        </authorList>
    </citation>
    <scope>NUCLEOTIDE SEQUENCE [LARGE SCALE GENOMIC DNA]</scope>
    <source>
        <strain evidence="5">TRE1</strain>
    </source>
</reference>
<dbReference type="SUPFAM" id="SSF51905">
    <property type="entry name" value="FAD/NAD(P)-binding domain"/>
    <property type="match status" value="1"/>
</dbReference>
<evidence type="ECO:0000313" key="5">
    <source>
        <dbReference type="Proteomes" id="UP000229095"/>
    </source>
</evidence>
<dbReference type="PANTHER" id="PTHR11632:SF51">
    <property type="entry name" value="SUCCINATE DEHYDROGENASE [UBIQUINONE] FLAVOPROTEIN SUBUNIT, MITOCHONDRIAL"/>
    <property type="match status" value="1"/>
</dbReference>
<dbReference type="GO" id="GO:0033765">
    <property type="term" value="F:steroid dehydrogenase activity, acting on the CH-CH group of donors"/>
    <property type="evidence" value="ECO:0007669"/>
    <property type="project" value="UniProtKB-ARBA"/>
</dbReference>
<organism evidence="4 5">
    <name type="scientific">Bifidobacterium primatium</name>
    <dbReference type="NCBI Taxonomy" id="2045438"/>
    <lineage>
        <taxon>Bacteria</taxon>
        <taxon>Bacillati</taxon>
        <taxon>Actinomycetota</taxon>
        <taxon>Actinomycetes</taxon>
        <taxon>Bifidobacteriales</taxon>
        <taxon>Bifidobacteriaceae</taxon>
        <taxon>Bifidobacterium</taxon>
    </lineage>
</organism>
<dbReference type="Gene3D" id="3.90.700.10">
    <property type="entry name" value="Succinate dehydrogenase/fumarate reductase flavoprotein, catalytic domain"/>
    <property type="match status" value="1"/>
</dbReference>
<evidence type="ECO:0000313" key="4">
    <source>
        <dbReference type="EMBL" id="PJM73739.1"/>
    </source>
</evidence>
<dbReference type="SUPFAM" id="SSF46977">
    <property type="entry name" value="Succinate dehydrogenase/fumarate reductase flavoprotein C-terminal domain"/>
    <property type="match status" value="1"/>
</dbReference>
<keyword evidence="1" id="KW-0285">Flavoprotein</keyword>
<dbReference type="Gene3D" id="1.20.58.100">
    <property type="entry name" value="Fumarate reductase/succinate dehydrogenase flavoprotein-like, C-terminal domain"/>
    <property type="match status" value="1"/>
</dbReference>
<dbReference type="Proteomes" id="UP000229095">
    <property type="component" value="Unassembled WGS sequence"/>
</dbReference>
<dbReference type="GO" id="GO:0000104">
    <property type="term" value="F:succinate dehydrogenase activity"/>
    <property type="evidence" value="ECO:0007669"/>
    <property type="project" value="TreeGrafter"/>
</dbReference>
<gene>
    <name evidence="4" type="ORF">CS006_00685</name>
</gene>
<name>A0A2M9HAA7_9BIFI</name>
<dbReference type="OrthoDB" id="9806724at2"/>
<dbReference type="InterPro" id="IPR030664">
    <property type="entry name" value="SdhA/FrdA/AprA"/>
</dbReference>
<keyword evidence="5" id="KW-1185">Reference proteome</keyword>
<sequence length="687" mass="75455">MNETTLTIAGHDVPVVTHQAVVVGTGAAGYCAAERLYDLGVTDVVLVSDHINGGTSRNAGSDKQTYYKLTLSGGDPDSVREMAQTLFEGGAVDGDTALVEAAVSAQGFLHLCDLGVPFPRNKYGEYIGYKTDHDPRRRATSIGPYTSKSMVEHLQASVESKGIRTYDRCRVVDILTADDGKGGRKVVGLLVLRTDVQDGAEESRFLVLRTANLVYATGGPAGIYSNRVYPNGQWGASGAAYRAGVDGKNLTEWQFGLASTNPKWNVSGTYMQVLPRFVSTAQDGSDEREFLSEAIPDYGRQLSLIFLKGYQWPFDIRKARDGSSLIDLLVYRETVLRGRKVYLDFRSNPVQPELDASKLDKEAYEYLEQAGALTGTPIERLRHMNEPAYQFYLEKNPGVDLEKEMLRIDLCAQHNNGGLVMDAWWRSNVEGMFPIGEADGVHGVYRPGGTGLNAGQVAAIRAATYIAARRSDAATLDDTAFEAAVANRAKEDFDLFDTATARAAQSGAENVHQYMKNVQELMSAKAGPVRQKDEVDAAYRQVGEWLDEYESTVSANAGSRRSVDRLFLVRDILTTAYVYLGAMAEYADHAGNTSRGSVLYTNPEGDLPVKGYGDDPDTPLDMEDIFRFKLDGGAYNGVTQETRFSQDSDTQANGTVSCSWRPVHPIPEDDDFFENVWRSYRENGNID</sequence>
<dbReference type="PANTHER" id="PTHR11632">
    <property type="entry name" value="SUCCINATE DEHYDROGENASE 2 FLAVOPROTEIN SUBUNIT"/>
    <property type="match status" value="1"/>
</dbReference>
<protein>
    <submittedName>
        <fullName evidence="4">Oxidoreductase</fullName>
    </submittedName>
</protein>
<dbReference type="EMBL" id="PEBI01000001">
    <property type="protein sequence ID" value="PJM73739.1"/>
    <property type="molecule type" value="Genomic_DNA"/>
</dbReference>
<dbReference type="AlphaFoldDB" id="A0A2M9HAA7"/>
<keyword evidence="2" id="KW-0560">Oxidoreductase</keyword>
<accession>A0A2M9HAA7</accession>
<dbReference type="Gene3D" id="3.50.50.60">
    <property type="entry name" value="FAD/NAD(P)-binding domain"/>
    <property type="match status" value="2"/>
</dbReference>
<evidence type="ECO:0000259" key="3">
    <source>
        <dbReference type="Pfam" id="PF00890"/>
    </source>
</evidence>
<dbReference type="RefSeq" id="WP_100509884.1">
    <property type="nucleotide sequence ID" value="NZ_PEBI01000001.1"/>
</dbReference>
<evidence type="ECO:0000256" key="2">
    <source>
        <dbReference type="ARBA" id="ARBA00023002"/>
    </source>
</evidence>
<comment type="caution">
    <text evidence="4">The sequence shown here is derived from an EMBL/GenBank/DDBJ whole genome shotgun (WGS) entry which is preliminary data.</text>
</comment>
<proteinExistence type="predicted"/>
<evidence type="ECO:0000256" key="1">
    <source>
        <dbReference type="ARBA" id="ARBA00022630"/>
    </source>
</evidence>
<dbReference type="InterPro" id="IPR037099">
    <property type="entry name" value="Fum_R/Succ_DH_flav-like_C_sf"/>
</dbReference>
<dbReference type="GO" id="GO:0050660">
    <property type="term" value="F:flavin adenine dinucleotide binding"/>
    <property type="evidence" value="ECO:0007669"/>
    <property type="project" value="TreeGrafter"/>
</dbReference>
<dbReference type="GO" id="GO:0009061">
    <property type="term" value="P:anaerobic respiration"/>
    <property type="evidence" value="ECO:0007669"/>
    <property type="project" value="TreeGrafter"/>
</dbReference>
<dbReference type="InterPro" id="IPR003953">
    <property type="entry name" value="FAD-dep_OxRdtase_2_FAD-bd"/>
</dbReference>
<dbReference type="GO" id="GO:0005886">
    <property type="term" value="C:plasma membrane"/>
    <property type="evidence" value="ECO:0007669"/>
    <property type="project" value="TreeGrafter"/>
</dbReference>
<feature type="domain" description="FAD-dependent oxidoreductase 2 FAD-binding" evidence="3">
    <location>
        <begin position="20"/>
        <end position="452"/>
    </location>
</feature>